<feature type="transmembrane region" description="Helical" evidence="1">
    <location>
        <begin position="46"/>
        <end position="66"/>
    </location>
</feature>
<dbReference type="PATRIC" id="fig|136160.3.peg.434"/>
<dbReference type="Pfam" id="PF06612">
    <property type="entry name" value="DUF1146"/>
    <property type="match status" value="1"/>
</dbReference>
<dbReference type="AlphaFoldDB" id="A0A0M0KN93"/>
<dbReference type="OMA" id="YFVCIAL"/>
<proteinExistence type="predicted"/>
<evidence type="ECO:0000313" key="2">
    <source>
        <dbReference type="EMBL" id="KOO40067.1"/>
    </source>
</evidence>
<evidence type="ECO:0008006" key="3">
    <source>
        <dbReference type="Google" id="ProtNLM"/>
    </source>
</evidence>
<evidence type="ECO:0000256" key="1">
    <source>
        <dbReference type="SAM" id="Phobius"/>
    </source>
</evidence>
<accession>A0A0M0KN93</accession>
<keyword evidence="1" id="KW-1133">Transmembrane helix</keyword>
<protein>
    <recommendedName>
        <fullName evidence="3">DUF1146 domain-containing protein</fullName>
    </recommendedName>
</protein>
<keyword evidence="1" id="KW-0472">Membrane</keyword>
<feature type="transmembrane region" description="Helical" evidence="1">
    <location>
        <begin position="7"/>
        <end position="26"/>
    </location>
</feature>
<name>A0A0M0KN93_ALKHA</name>
<reference evidence="2" key="1">
    <citation type="submission" date="2015-08" db="EMBL/GenBank/DDBJ databases">
        <title>Complete DNA Sequence of Pseudomonas syringae pv. actinidiae, the Causal Agent of Kiwifruit Canker Disease.</title>
        <authorList>
            <person name="Rikkerink E.H.A."/>
            <person name="Fineran P.C."/>
        </authorList>
    </citation>
    <scope>NUCLEOTIDE SEQUENCE</scope>
    <source>
        <strain evidence="2">DSM 13666</strain>
    </source>
</reference>
<organism evidence="2">
    <name type="scientific">Halalkalibacterium halodurans</name>
    <name type="common">Bacillus halodurans</name>
    <dbReference type="NCBI Taxonomy" id="86665"/>
    <lineage>
        <taxon>Bacteria</taxon>
        <taxon>Bacillati</taxon>
        <taxon>Bacillota</taxon>
        <taxon>Bacilli</taxon>
        <taxon>Bacillales</taxon>
        <taxon>Bacillaceae</taxon>
        <taxon>Halalkalibacterium (ex Joshi et al. 2022)</taxon>
    </lineage>
</organism>
<comment type="caution">
    <text evidence="2">The sequence shown here is derived from an EMBL/GenBank/DDBJ whole genome shotgun (WGS) entry which is preliminary data.</text>
</comment>
<dbReference type="InterPro" id="IPR009526">
    <property type="entry name" value="DUF1146"/>
</dbReference>
<keyword evidence="1" id="KW-0812">Transmembrane</keyword>
<dbReference type="NCBIfam" id="TIGR02327">
    <property type="entry name" value="int_mem_ywzB"/>
    <property type="match status" value="1"/>
</dbReference>
<gene>
    <name evidence="2" type="ORF">AMD02_01220</name>
</gene>
<dbReference type="EMBL" id="LILD01000001">
    <property type="protein sequence ID" value="KOO40067.1"/>
    <property type="molecule type" value="Genomic_DNA"/>
</dbReference>
<sequence length="77" mass="9075">MQDFGQQALIHIVVHVMFLAAVWWALQSFKFDLFVKNPKSPQAMLLMIFVTIALAYLVSSFFLQYLESSLMLRYIWQ</sequence>